<dbReference type="InterPro" id="IPR046859">
    <property type="entry name" value="RGPA/RALGAPB_N"/>
</dbReference>
<organism evidence="3">
    <name type="scientific">Oppiella nova</name>
    <dbReference type="NCBI Taxonomy" id="334625"/>
    <lineage>
        <taxon>Eukaryota</taxon>
        <taxon>Metazoa</taxon>
        <taxon>Ecdysozoa</taxon>
        <taxon>Arthropoda</taxon>
        <taxon>Chelicerata</taxon>
        <taxon>Arachnida</taxon>
        <taxon>Acari</taxon>
        <taxon>Acariformes</taxon>
        <taxon>Sarcoptiformes</taxon>
        <taxon>Oribatida</taxon>
        <taxon>Brachypylina</taxon>
        <taxon>Oppioidea</taxon>
        <taxon>Oppiidae</taxon>
        <taxon>Oppiella</taxon>
    </lineage>
</organism>
<dbReference type="PANTHER" id="PTHR10063:SF11">
    <property type="entry name" value="RHO GTPASE-ACTIVATING PROTEIN CG5521-RELATED"/>
    <property type="match status" value="1"/>
</dbReference>
<dbReference type="Proteomes" id="UP000728032">
    <property type="component" value="Unassembled WGS sequence"/>
</dbReference>
<protein>
    <recommendedName>
        <fullName evidence="2">Ral GTPase-activating protein subunit alpha/beta N-terminal domain-containing protein</fullName>
    </recommendedName>
</protein>
<accession>A0A7R9MSW5</accession>
<keyword evidence="1" id="KW-0597">Phosphoprotein</keyword>
<evidence type="ECO:0000313" key="4">
    <source>
        <dbReference type="Proteomes" id="UP000728032"/>
    </source>
</evidence>
<dbReference type="EMBL" id="CAJPVJ010044218">
    <property type="protein sequence ID" value="CAG2182341.1"/>
    <property type="molecule type" value="Genomic_DNA"/>
</dbReference>
<evidence type="ECO:0000313" key="3">
    <source>
        <dbReference type="EMBL" id="CAD7665204.1"/>
    </source>
</evidence>
<dbReference type="EMBL" id="OC959043">
    <property type="protein sequence ID" value="CAD7665204.1"/>
    <property type="molecule type" value="Genomic_DNA"/>
</dbReference>
<evidence type="ECO:0000256" key="1">
    <source>
        <dbReference type="ARBA" id="ARBA00022553"/>
    </source>
</evidence>
<reference evidence="3" key="1">
    <citation type="submission" date="2020-11" db="EMBL/GenBank/DDBJ databases">
        <authorList>
            <person name="Tran Van P."/>
        </authorList>
    </citation>
    <scope>NUCLEOTIDE SEQUENCE</scope>
</reference>
<dbReference type="GO" id="GO:0005096">
    <property type="term" value="F:GTPase activator activity"/>
    <property type="evidence" value="ECO:0007669"/>
    <property type="project" value="InterPro"/>
</dbReference>
<proteinExistence type="predicted"/>
<evidence type="ECO:0000259" key="2">
    <source>
        <dbReference type="Pfam" id="PF20412"/>
    </source>
</evidence>
<dbReference type="Pfam" id="PF20412">
    <property type="entry name" value="RALGAPB_N"/>
    <property type="match status" value="1"/>
</dbReference>
<feature type="non-terminal residue" evidence="3">
    <location>
        <position position="1"/>
    </location>
</feature>
<feature type="domain" description="Ral GTPase-activating protein subunit alpha/beta N-terminal" evidence="2">
    <location>
        <begin position="2"/>
        <end position="124"/>
    </location>
</feature>
<name>A0A7R9MSW5_9ACAR</name>
<dbReference type="OrthoDB" id="19311at2759"/>
<dbReference type="PANTHER" id="PTHR10063">
    <property type="entry name" value="TUBERIN"/>
    <property type="match status" value="1"/>
</dbReference>
<dbReference type="InterPro" id="IPR027107">
    <property type="entry name" value="Tuberin/Ral-act_asu"/>
</dbReference>
<dbReference type="AlphaFoldDB" id="A0A7R9MSW5"/>
<sequence>MLEEQVEMCKRVLNIYRYMVMKIDMDKQAWEQLLEVLLQITSLVLTPSVPIRKDDTLGGRLAPAFFQTLIVTWIKANLNVFVSNSLWEKFHELVSSLTSWEELIKEWSKTIDTLTRVMSRYVYNINLHDLPLERQLDKNKRRFRVR</sequence>
<dbReference type="GO" id="GO:0005634">
    <property type="term" value="C:nucleus"/>
    <property type="evidence" value="ECO:0007669"/>
    <property type="project" value="InterPro"/>
</dbReference>
<gene>
    <name evidence="3" type="ORF">ONB1V03_LOCUS21762</name>
</gene>
<dbReference type="GO" id="GO:0005737">
    <property type="term" value="C:cytoplasm"/>
    <property type="evidence" value="ECO:0007669"/>
    <property type="project" value="TreeGrafter"/>
</dbReference>
<keyword evidence="4" id="KW-1185">Reference proteome</keyword>